<evidence type="ECO:0000313" key="3">
    <source>
        <dbReference type="Proteomes" id="UP001066276"/>
    </source>
</evidence>
<protein>
    <submittedName>
        <fullName evidence="2">Uncharacterized protein</fullName>
    </submittedName>
</protein>
<keyword evidence="3" id="KW-1185">Reference proteome</keyword>
<organism evidence="2 3">
    <name type="scientific">Pleurodeles waltl</name>
    <name type="common">Iberian ribbed newt</name>
    <dbReference type="NCBI Taxonomy" id="8319"/>
    <lineage>
        <taxon>Eukaryota</taxon>
        <taxon>Metazoa</taxon>
        <taxon>Chordata</taxon>
        <taxon>Craniata</taxon>
        <taxon>Vertebrata</taxon>
        <taxon>Euteleostomi</taxon>
        <taxon>Amphibia</taxon>
        <taxon>Batrachia</taxon>
        <taxon>Caudata</taxon>
        <taxon>Salamandroidea</taxon>
        <taxon>Salamandridae</taxon>
        <taxon>Pleurodelinae</taxon>
        <taxon>Pleurodeles</taxon>
    </lineage>
</organism>
<name>A0AAV7TKT3_PLEWA</name>
<accession>A0AAV7TKT3</accession>
<evidence type="ECO:0000256" key="1">
    <source>
        <dbReference type="SAM" id="MobiDB-lite"/>
    </source>
</evidence>
<evidence type="ECO:0000313" key="2">
    <source>
        <dbReference type="EMBL" id="KAJ1176544.1"/>
    </source>
</evidence>
<dbReference type="Proteomes" id="UP001066276">
    <property type="component" value="Chromosome 3_2"/>
</dbReference>
<reference evidence="2" key="1">
    <citation type="journal article" date="2022" name="bioRxiv">
        <title>Sequencing and chromosome-scale assembly of the giantPleurodeles waltlgenome.</title>
        <authorList>
            <person name="Brown T."/>
            <person name="Elewa A."/>
            <person name="Iarovenko S."/>
            <person name="Subramanian E."/>
            <person name="Araus A.J."/>
            <person name="Petzold A."/>
            <person name="Susuki M."/>
            <person name="Suzuki K.-i.T."/>
            <person name="Hayashi T."/>
            <person name="Toyoda A."/>
            <person name="Oliveira C."/>
            <person name="Osipova E."/>
            <person name="Leigh N.D."/>
            <person name="Simon A."/>
            <person name="Yun M.H."/>
        </authorList>
    </citation>
    <scope>NUCLEOTIDE SEQUENCE</scope>
    <source>
        <strain evidence="2">20211129_DDA</strain>
        <tissue evidence="2">Liver</tissue>
    </source>
</reference>
<dbReference type="AlphaFoldDB" id="A0AAV7TKT3"/>
<feature type="region of interest" description="Disordered" evidence="1">
    <location>
        <begin position="1"/>
        <end position="33"/>
    </location>
</feature>
<dbReference type="EMBL" id="JANPWB010000006">
    <property type="protein sequence ID" value="KAJ1176544.1"/>
    <property type="molecule type" value="Genomic_DNA"/>
</dbReference>
<proteinExistence type="predicted"/>
<feature type="compositionally biased region" description="Basic and acidic residues" evidence="1">
    <location>
        <begin position="1"/>
        <end position="17"/>
    </location>
</feature>
<comment type="caution">
    <text evidence="2">The sequence shown here is derived from an EMBL/GenBank/DDBJ whole genome shotgun (WGS) entry which is preliminary data.</text>
</comment>
<gene>
    <name evidence="2" type="ORF">NDU88_001822</name>
</gene>
<sequence>MRKSDTRQQKLSFDKQRQTQHQEPLDVMEANAQEGGATDTSITAAMIMMELHNGFKAMDARFDTMAGRLDRMGERLGKQDARLKPVEAVSLRQKTPFRHYPTELRSWNCAHKQWLSSTRT</sequence>